<dbReference type="KEGG" id="bbev:BBEV_0917"/>
<dbReference type="AlphaFoldDB" id="A0A1D7QTH6"/>
<dbReference type="STRING" id="632773.BBEV_0917"/>
<keyword evidence="1" id="KW-0472">Membrane</keyword>
<reference evidence="2 3" key="1">
    <citation type="submission" date="2015-08" db="EMBL/GenBank/DDBJ databases">
        <title>The complete genome sequence of Bacillus beveridgei MLTeJB.</title>
        <authorList>
            <person name="Hanson T.E."/>
            <person name="Mesa C."/>
            <person name="Basesman S.M."/>
            <person name="Oremland R.S."/>
        </authorList>
    </citation>
    <scope>NUCLEOTIDE SEQUENCE [LARGE SCALE GENOMIC DNA]</scope>
    <source>
        <strain evidence="2 3">MLTeJB</strain>
    </source>
</reference>
<keyword evidence="1" id="KW-0812">Transmembrane</keyword>
<evidence type="ECO:0008006" key="4">
    <source>
        <dbReference type="Google" id="ProtNLM"/>
    </source>
</evidence>
<dbReference type="OrthoDB" id="2735026at2"/>
<accession>A0A1D7QTH6</accession>
<protein>
    <recommendedName>
        <fullName evidence="4">Sigma-w pathway protein ysdB</fullName>
    </recommendedName>
</protein>
<proteinExistence type="predicted"/>
<gene>
    <name evidence="2" type="ORF">BBEV_0917</name>
</gene>
<organism evidence="2 3">
    <name type="scientific">Salisediminibacterium beveridgei</name>
    <dbReference type="NCBI Taxonomy" id="632773"/>
    <lineage>
        <taxon>Bacteria</taxon>
        <taxon>Bacillati</taxon>
        <taxon>Bacillota</taxon>
        <taxon>Bacilli</taxon>
        <taxon>Bacillales</taxon>
        <taxon>Bacillaceae</taxon>
        <taxon>Salisediminibacterium</taxon>
    </lineage>
</organism>
<dbReference type="Proteomes" id="UP000094463">
    <property type="component" value="Chromosome"/>
</dbReference>
<sequence length="135" mass="16305">MFHILLFRLLLIIAVAIIVFSITKYILDPRRKLEAAKNRGDFYLLDDTENIRRNITFTYKSALFEGEKFLDPNQPGPDVTNIMVWSEDIDEFQRMSLRDFQYMERELKLRYPDALVEWRTPVDDWIKRLKRTRES</sequence>
<evidence type="ECO:0000313" key="2">
    <source>
        <dbReference type="EMBL" id="AOM82287.1"/>
    </source>
</evidence>
<feature type="transmembrane region" description="Helical" evidence="1">
    <location>
        <begin position="6"/>
        <end position="27"/>
    </location>
</feature>
<name>A0A1D7QTH6_9BACI</name>
<evidence type="ECO:0000256" key="1">
    <source>
        <dbReference type="SAM" id="Phobius"/>
    </source>
</evidence>
<keyword evidence="3" id="KW-1185">Reference proteome</keyword>
<evidence type="ECO:0000313" key="3">
    <source>
        <dbReference type="Proteomes" id="UP000094463"/>
    </source>
</evidence>
<keyword evidence="1" id="KW-1133">Transmembrane helix</keyword>
<dbReference type="EMBL" id="CP012502">
    <property type="protein sequence ID" value="AOM82287.1"/>
    <property type="molecule type" value="Genomic_DNA"/>
</dbReference>
<dbReference type="RefSeq" id="WP_069364394.1">
    <property type="nucleotide sequence ID" value="NZ_CP012502.1"/>
</dbReference>